<evidence type="ECO:0000256" key="3">
    <source>
        <dbReference type="ARBA" id="ARBA00022692"/>
    </source>
</evidence>
<evidence type="ECO:0000256" key="9">
    <source>
        <dbReference type="SAM" id="Phobius"/>
    </source>
</evidence>
<dbReference type="Pfam" id="PF00122">
    <property type="entry name" value="E1-E2_ATPase"/>
    <property type="match status" value="1"/>
</dbReference>
<dbReference type="SFLD" id="SFLDS00003">
    <property type="entry name" value="Haloacid_Dehalogenase"/>
    <property type="match status" value="1"/>
</dbReference>
<evidence type="ECO:0000256" key="5">
    <source>
        <dbReference type="ARBA" id="ARBA00022967"/>
    </source>
</evidence>
<dbReference type="InterPro" id="IPR027256">
    <property type="entry name" value="P-typ_ATPase_IB"/>
</dbReference>
<dbReference type="InterPro" id="IPR036412">
    <property type="entry name" value="HAD-like_sf"/>
</dbReference>
<dbReference type="NCBIfam" id="TIGR01494">
    <property type="entry name" value="ATPase_P-type"/>
    <property type="match status" value="1"/>
</dbReference>
<dbReference type="InterPro" id="IPR023298">
    <property type="entry name" value="ATPase_P-typ_TM_dom_sf"/>
</dbReference>
<dbReference type="OrthoDB" id="8588at2157"/>
<feature type="transmembrane region" description="Helical" evidence="9">
    <location>
        <begin position="363"/>
        <end position="388"/>
    </location>
</feature>
<dbReference type="CDD" id="cd02079">
    <property type="entry name" value="P-type_ATPase_HM"/>
    <property type="match status" value="1"/>
</dbReference>
<dbReference type="Gene3D" id="3.40.1110.10">
    <property type="entry name" value="Calcium-transporting ATPase, cytoplasmic domain N"/>
    <property type="match status" value="1"/>
</dbReference>
<dbReference type="SUPFAM" id="SSF56784">
    <property type="entry name" value="HAD-like"/>
    <property type="match status" value="1"/>
</dbReference>
<evidence type="ECO:0000256" key="8">
    <source>
        <dbReference type="SAM" id="MobiDB-lite"/>
    </source>
</evidence>
<keyword evidence="3 9" id="KW-0812">Transmembrane</keyword>
<dbReference type="STRING" id="49547.MBCUR_05700"/>
<dbReference type="Gene3D" id="2.70.150.10">
    <property type="entry name" value="Calcium-transporting ATPase, cytoplasmic transduction domain A"/>
    <property type="match status" value="1"/>
</dbReference>
<evidence type="ECO:0000256" key="6">
    <source>
        <dbReference type="ARBA" id="ARBA00022989"/>
    </source>
</evidence>
<dbReference type="SUPFAM" id="SSF81665">
    <property type="entry name" value="Calcium ATPase, transmembrane domain M"/>
    <property type="match status" value="1"/>
</dbReference>
<feature type="transmembrane region" description="Helical" evidence="9">
    <location>
        <begin position="703"/>
        <end position="722"/>
    </location>
</feature>
<dbReference type="SFLD" id="SFLDG00002">
    <property type="entry name" value="C1.7:_P-type_atpase_like"/>
    <property type="match status" value="1"/>
</dbReference>
<dbReference type="InterPro" id="IPR023299">
    <property type="entry name" value="ATPase_P-typ_cyto_dom_N"/>
</dbReference>
<dbReference type="FunFam" id="2.70.150.10:FF:000002">
    <property type="entry name" value="Copper-transporting ATPase 1, putative"/>
    <property type="match status" value="1"/>
</dbReference>
<dbReference type="InterPro" id="IPR018303">
    <property type="entry name" value="ATPase_P-typ_P_site"/>
</dbReference>
<feature type="region of interest" description="Disordered" evidence="8">
    <location>
        <begin position="1"/>
        <end position="30"/>
    </location>
</feature>
<dbReference type="Pfam" id="PF00702">
    <property type="entry name" value="Hydrolase"/>
    <property type="match status" value="1"/>
</dbReference>
<comment type="caution">
    <text evidence="11">The sequence shown here is derived from an EMBL/GenBank/DDBJ whole genome shotgun (WGS) entry which is preliminary data.</text>
</comment>
<dbReference type="SFLD" id="SFLDF00027">
    <property type="entry name" value="p-type_atpase"/>
    <property type="match status" value="1"/>
</dbReference>
<evidence type="ECO:0000259" key="10">
    <source>
        <dbReference type="Pfam" id="PF00122"/>
    </source>
</evidence>
<keyword evidence="7 9" id="KW-0472">Membrane</keyword>
<dbReference type="InterPro" id="IPR051014">
    <property type="entry name" value="Cation_Transport_ATPase_IB"/>
</dbReference>
<keyword evidence="4" id="KW-0479">Metal-binding</keyword>
<feature type="transmembrane region" description="Helical" evidence="9">
    <location>
        <begin position="328"/>
        <end position="351"/>
    </location>
</feature>
<dbReference type="Proteomes" id="UP000077245">
    <property type="component" value="Unassembled WGS sequence"/>
</dbReference>
<dbReference type="InterPro" id="IPR023214">
    <property type="entry name" value="HAD_sf"/>
</dbReference>
<dbReference type="EC" id="3.6.3.3" evidence="11"/>
<sequence length="726" mass="79978">MFNDKEFNEKINSNGNNNSNNNSNSNNNINKNINKNYPIEGYCHDEECHDDFCSDEECHDDCRDDHCHEVGCSCEHGLLEDIDKDTQNSSKEPHIIIGTGIILITIGKLLEYFMVQPSFSFGFFHTNELISFIIFLVVIVAVGNGVIIDGIKSLFKGKVRMELLMTIATFGAFLLGDGFEGASLMVLYYLAEYIEGLALDRSKKSLTKLVNLNPDKAILKKDGKELEVAVEDLKIGDTVVVRSGDKIPIDGEIISGTTSVNQASITGESLAVDKNIGDEVYSSTINEDGYIEVEVRKTSKNTIFSKIIELIKESEEKKAKIDLFIDKFASYYTPLMVVLAILVATVPYLFFQEDLVTWIKTSLILLVISCPCALAISTPVSMVSAITAGTKNGIIIKGGEYIEELNKIKAILFDKTGTLTEGKLEISSIDIIGDISKEELILIACSIENMSKHPISHAFKNYAQENKIKLQDVLNFQSISGKGLIGIINNEKYLIGKKDIFSDLNLDEESKILINENFKSSNDTILKNKYGKTQMYIGTESKILGRIYLKDKLRVDAKDTIESLKIRDIETIMLSGDNEEVAEEVSNILGLDEYHGNLLPEDKLEKIESLALKHGDIAMVGDGVNDTPSLARANVGIAMGIGGADVAIETADIVLMDDKLSKIDQLISIAKKTMFVLKENVFIVIAVKATLVILAVLGHINLLTAIIIGDVGLTLLVVLNSFRIGR</sequence>
<dbReference type="PRINTS" id="PR00941">
    <property type="entry name" value="CDATPASE"/>
</dbReference>
<feature type="transmembrane region" description="Helical" evidence="9">
    <location>
        <begin position="129"/>
        <end position="147"/>
    </location>
</feature>
<keyword evidence="6 9" id="KW-1133">Transmembrane helix</keyword>
<dbReference type="NCBIfam" id="TIGR01525">
    <property type="entry name" value="ATPase-IB_hvy"/>
    <property type="match status" value="1"/>
</dbReference>
<feature type="domain" description="P-type ATPase A" evidence="10">
    <location>
        <begin position="212"/>
        <end position="312"/>
    </location>
</feature>
<accession>A0A166CBT9</accession>
<dbReference type="InterPro" id="IPR008250">
    <property type="entry name" value="ATPase_P-typ_transduc_dom_A_sf"/>
</dbReference>
<dbReference type="SUPFAM" id="SSF81653">
    <property type="entry name" value="Calcium ATPase, transduction domain A"/>
    <property type="match status" value="1"/>
</dbReference>
<name>A0A166CBT9_9EURY</name>
<organism evidence="11 12">
    <name type="scientific">Methanobrevibacter curvatus</name>
    <dbReference type="NCBI Taxonomy" id="49547"/>
    <lineage>
        <taxon>Archaea</taxon>
        <taxon>Methanobacteriati</taxon>
        <taxon>Methanobacteriota</taxon>
        <taxon>Methanomada group</taxon>
        <taxon>Methanobacteria</taxon>
        <taxon>Methanobacteriales</taxon>
        <taxon>Methanobacteriaceae</taxon>
        <taxon>Methanobrevibacter</taxon>
    </lineage>
</organism>
<evidence type="ECO:0000256" key="1">
    <source>
        <dbReference type="ARBA" id="ARBA00004370"/>
    </source>
</evidence>
<reference evidence="11 12" key="1">
    <citation type="submission" date="2016-04" db="EMBL/GenBank/DDBJ databases">
        <title>Genome sequence of Methanobrevibacter curvatus DSM 11111.</title>
        <authorList>
            <person name="Poehlein A."/>
            <person name="Seedorf H."/>
            <person name="Daniel R."/>
        </authorList>
    </citation>
    <scope>NUCLEOTIDE SEQUENCE [LARGE SCALE GENOMIC DNA]</scope>
    <source>
        <strain evidence="11 12">DSM 11111</strain>
    </source>
</reference>
<dbReference type="GO" id="GO:0019829">
    <property type="term" value="F:ATPase-coupled monoatomic cation transmembrane transporter activity"/>
    <property type="evidence" value="ECO:0007669"/>
    <property type="project" value="InterPro"/>
</dbReference>
<evidence type="ECO:0000256" key="4">
    <source>
        <dbReference type="ARBA" id="ARBA00022723"/>
    </source>
</evidence>
<evidence type="ECO:0000313" key="11">
    <source>
        <dbReference type="EMBL" id="KZX14346.1"/>
    </source>
</evidence>
<evidence type="ECO:0000256" key="7">
    <source>
        <dbReference type="ARBA" id="ARBA00023136"/>
    </source>
</evidence>
<dbReference type="PROSITE" id="PS00154">
    <property type="entry name" value="ATPASE_E1_E2"/>
    <property type="match status" value="1"/>
</dbReference>
<dbReference type="PANTHER" id="PTHR48085">
    <property type="entry name" value="CADMIUM/ZINC-TRANSPORTING ATPASE HMA2-RELATED"/>
    <property type="match status" value="1"/>
</dbReference>
<dbReference type="GO" id="GO:0016020">
    <property type="term" value="C:membrane"/>
    <property type="evidence" value="ECO:0007669"/>
    <property type="project" value="UniProtKB-SubCell"/>
</dbReference>
<dbReference type="InterPro" id="IPR001757">
    <property type="entry name" value="P_typ_ATPase"/>
</dbReference>
<dbReference type="AlphaFoldDB" id="A0A166CBT9"/>
<comment type="similarity">
    <text evidence="2">Belongs to the cation transport ATPase (P-type) (TC 3.A.3) family. Type IB subfamily.</text>
</comment>
<feature type="transmembrane region" description="Helical" evidence="9">
    <location>
        <begin position="680"/>
        <end position="697"/>
    </location>
</feature>
<dbReference type="PATRIC" id="fig|49547.3.peg.596"/>
<feature type="transmembrane region" description="Helical" evidence="9">
    <location>
        <begin position="94"/>
        <end position="114"/>
    </location>
</feature>
<dbReference type="Gene3D" id="3.40.50.1000">
    <property type="entry name" value="HAD superfamily/HAD-like"/>
    <property type="match status" value="1"/>
</dbReference>
<dbReference type="PRINTS" id="PR00119">
    <property type="entry name" value="CATATPASE"/>
</dbReference>
<dbReference type="EMBL" id="LWMV01000105">
    <property type="protein sequence ID" value="KZX14346.1"/>
    <property type="molecule type" value="Genomic_DNA"/>
</dbReference>
<dbReference type="GO" id="GO:0046872">
    <property type="term" value="F:metal ion binding"/>
    <property type="evidence" value="ECO:0007669"/>
    <property type="project" value="UniProtKB-KW"/>
</dbReference>
<keyword evidence="11" id="KW-0378">Hydrolase</keyword>
<gene>
    <name evidence="11" type="primary">cadA</name>
    <name evidence="11" type="ORF">MBCUR_05700</name>
</gene>
<dbReference type="GO" id="GO:0016887">
    <property type="term" value="F:ATP hydrolysis activity"/>
    <property type="evidence" value="ECO:0007669"/>
    <property type="project" value="InterPro"/>
</dbReference>
<evidence type="ECO:0000313" key="12">
    <source>
        <dbReference type="Proteomes" id="UP000077245"/>
    </source>
</evidence>
<protein>
    <submittedName>
        <fullName evidence="11">Putative cadmium-transporting ATPase</fullName>
        <ecNumber evidence="11">3.6.3.3</ecNumber>
    </submittedName>
</protein>
<keyword evidence="12" id="KW-1185">Reference proteome</keyword>
<comment type="subcellular location">
    <subcellularLocation>
        <location evidence="1">Membrane</location>
    </subcellularLocation>
</comment>
<dbReference type="RefSeq" id="WP_084269436.1">
    <property type="nucleotide sequence ID" value="NZ_LWMV01000105.1"/>
</dbReference>
<dbReference type="InterPro" id="IPR044492">
    <property type="entry name" value="P_typ_ATPase_HD_dom"/>
</dbReference>
<dbReference type="PANTHER" id="PTHR48085:SF5">
    <property type="entry name" value="CADMIUM_ZINC-TRANSPORTING ATPASE HMA4-RELATED"/>
    <property type="match status" value="1"/>
</dbReference>
<keyword evidence="5" id="KW-1278">Translocase</keyword>
<dbReference type="InterPro" id="IPR059000">
    <property type="entry name" value="ATPase_P-type_domA"/>
</dbReference>
<evidence type="ECO:0000256" key="2">
    <source>
        <dbReference type="ARBA" id="ARBA00006024"/>
    </source>
</evidence>
<feature type="compositionally biased region" description="Low complexity" evidence="8">
    <location>
        <begin position="10"/>
        <end position="30"/>
    </location>
</feature>
<dbReference type="GO" id="GO:0005524">
    <property type="term" value="F:ATP binding"/>
    <property type="evidence" value="ECO:0007669"/>
    <property type="project" value="InterPro"/>
</dbReference>
<proteinExistence type="inferred from homology"/>